<reference evidence="1 2" key="1">
    <citation type="submission" date="2018-11" db="EMBL/GenBank/DDBJ databases">
        <title>Genomic Encyclopedia of Type Strains, Phase IV (KMG-IV): sequencing the most valuable type-strain genomes for metagenomic binning, comparative biology and taxonomic classification.</title>
        <authorList>
            <person name="Goeker M."/>
        </authorList>
    </citation>
    <scope>NUCLEOTIDE SEQUENCE [LARGE SCALE GENOMIC DNA]</scope>
    <source>
        <strain evidence="1 2">DSM 100316</strain>
    </source>
</reference>
<evidence type="ECO:0000313" key="2">
    <source>
        <dbReference type="Proteomes" id="UP000275394"/>
    </source>
</evidence>
<comment type="caution">
    <text evidence="1">The sequence shown here is derived from an EMBL/GenBank/DDBJ whole genome shotgun (WGS) entry which is preliminary data.</text>
</comment>
<dbReference type="EMBL" id="RKHR01000003">
    <property type="protein sequence ID" value="ROS05009.1"/>
    <property type="molecule type" value="Genomic_DNA"/>
</dbReference>
<accession>A0A3N2DZY9</accession>
<dbReference type="RefSeq" id="WP_123710958.1">
    <property type="nucleotide sequence ID" value="NZ_RKHR01000003.1"/>
</dbReference>
<dbReference type="AlphaFoldDB" id="A0A3N2DZY9"/>
<name>A0A3N2DZY9_9GAMM</name>
<dbReference type="Proteomes" id="UP000275394">
    <property type="component" value="Unassembled WGS sequence"/>
</dbReference>
<keyword evidence="2" id="KW-1185">Reference proteome</keyword>
<proteinExistence type="predicted"/>
<sequence length="101" mass="11742">MYREIKEYLQTEGLTVNVDGDRLICSDDETRVMFSFKDICSVYYFYEHTPVASSSVSESGLIDDWKMLYLAAKAKAKDEQFTDFLRQRQLLAEAEQHGAFH</sequence>
<protein>
    <submittedName>
        <fullName evidence="1">Uncharacterized protein</fullName>
    </submittedName>
</protein>
<evidence type="ECO:0000313" key="1">
    <source>
        <dbReference type="EMBL" id="ROS05009.1"/>
    </source>
</evidence>
<gene>
    <name evidence="1" type="ORF">EDC56_0528</name>
</gene>
<organism evidence="1 2">
    <name type="scientific">Sinobacterium caligoides</name>
    <dbReference type="NCBI Taxonomy" id="933926"/>
    <lineage>
        <taxon>Bacteria</taxon>
        <taxon>Pseudomonadati</taxon>
        <taxon>Pseudomonadota</taxon>
        <taxon>Gammaproteobacteria</taxon>
        <taxon>Cellvibrionales</taxon>
        <taxon>Spongiibacteraceae</taxon>
        <taxon>Sinobacterium</taxon>
    </lineage>
</organism>